<keyword evidence="1" id="KW-1133">Transmembrane helix</keyword>
<dbReference type="AlphaFoldDB" id="A0AAN5ICW0"/>
<evidence type="ECO:0000313" key="2">
    <source>
        <dbReference type="EMBL" id="GMR61558.1"/>
    </source>
</evidence>
<dbReference type="InterPro" id="IPR053219">
    <property type="entry name" value="GPCR_Dmsr-1"/>
</dbReference>
<feature type="transmembrane region" description="Helical" evidence="1">
    <location>
        <begin position="28"/>
        <end position="52"/>
    </location>
</feature>
<gene>
    <name evidence="2" type="ORF">PMAYCL1PPCAC_31753</name>
</gene>
<dbReference type="EMBL" id="BTRK01000006">
    <property type="protein sequence ID" value="GMR61558.1"/>
    <property type="molecule type" value="Genomic_DNA"/>
</dbReference>
<name>A0AAN5ICW0_9BILA</name>
<evidence type="ECO:0008006" key="4">
    <source>
        <dbReference type="Google" id="ProtNLM"/>
    </source>
</evidence>
<keyword evidence="1" id="KW-0812">Transmembrane</keyword>
<dbReference type="GO" id="GO:0008528">
    <property type="term" value="F:G protein-coupled peptide receptor activity"/>
    <property type="evidence" value="ECO:0007669"/>
    <property type="project" value="TreeGrafter"/>
</dbReference>
<dbReference type="PANTHER" id="PTHR46273:SF14">
    <property type="entry name" value="G-PROTEIN COUPLED RECEPTOR DMSR-1"/>
    <property type="match status" value="1"/>
</dbReference>
<feature type="non-terminal residue" evidence="2">
    <location>
        <position position="77"/>
    </location>
</feature>
<keyword evidence="1" id="KW-0472">Membrane</keyword>
<comment type="caution">
    <text evidence="2">The sequence shown here is derived from an EMBL/GenBank/DDBJ whole genome shotgun (WGS) entry which is preliminary data.</text>
</comment>
<keyword evidence="3" id="KW-1185">Reference proteome</keyword>
<evidence type="ECO:0000256" key="1">
    <source>
        <dbReference type="SAM" id="Phobius"/>
    </source>
</evidence>
<dbReference type="Proteomes" id="UP001328107">
    <property type="component" value="Unassembled WGS sequence"/>
</dbReference>
<dbReference type="PANTHER" id="PTHR46273">
    <property type="entry name" value="MYOSUPPRESSIN RECEPTOR 1, ISOFORM B-RELATED"/>
    <property type="match status" value="1"/>
</dbReference>
<sequence length="77" mass="8960">ECTSLIFQLSNDSEIYDYLTYISFDFSAFFMFFMLYVGPVLVVANIFAIFILSRKELRTAYNLVFLVMALDQCLSIL</sequence>
<reference evidence="3" key="1">
    <citation type="submission" date="2022-10" db="EMBL/GenBank/DDBJ databases">
        <title>Genome assembly of Pristionchus species.</title>
        <authorList>
            <person name="Yoshida K."/>
            <person name="Sommer R.J."/>
        </authorList>
    </citation>
    <scope>NUCLEOTIDE SEQUENCE [LARGE SCALE GENOMIC DNA]</scope>
    <source>
        <strain evidence="3">RS5460</strain>
    </source>
</reference>
<feature type="non-terminal residue" evidence="2">
    <location>
        <position position="1"/>
    </location>
</feature>
<dbReference type="GO" id="GO:0005886">
    <property type="term" value="C:plasma membrane"/>
    <property type="evidence" value="ECO:0007669"/>
    <property type="project" value="TreeGrafter"/>
</dbReference>
<accession>A0AAN5ICW0</accession>
<protein>
    <recommendedName>
        <fullName evidence="4">G protein-coupled receptor</fullName>
    </recommendedName>
</protein>
<organism evidence="2 3">
    <name type="scientific">Pristionchus mayeri</name>
    <dbReference type="NCBI Taxonomy" id="1317129"/>
    <lineage>
        <taxon>Eukaryota</taxon>
        <taxon>Metazoa</taxon>
        <taxon>Ecdysozoa</taxon>
        <taxon>Nematoda</taxon>
        <taxon>Chromadorea</taxon>
        <taxon>Rhabditida</taxon>
        <taxon>Rhabditina</taxon>
        <taxon>Diplogasteromorpha</taxon>
        <taxon>Diplogasteroidea</taxon>
        <taxon>Neodiplogasteridae</taxon>
        <taxon>Pristionchus</taxon>
    </lineage>
</organism>
<proteinExistence type="predicted"/>
<evidence type="ECO:0000313" key="3">
    <source>
        <dbReference type="Proteomes" id="UP001328107"/>
    </source>
</evidence>